<accession>A0A2T4BJB1</accession>
<keyword evidence="3" id="KW-1185">Reference proteome</keyword>
<name>A0A2T4BJB1_9HYPO</name>
<reference evidence="3" key="1">
    <citation type="submission" date="2016-07" db="EMBL/GenBank/DDBJ databases">
        <title>Multiple horizontal gene transfer events from other fungi enriched the ability of initially mycotrophic Trichoderma (Ascomycota) to feed on dead plant biomass.</title>
        <authorList>
            <consortium name="DOE Joint Genome Institute"/>
            <person name="Atanasova L."/>
            <person name="Chenthamara K."/>
            <person name="Zhang J."/>
            <person name="Grujic M."/>
            <person name="Henrissat B."/>
            <person name="Kuo A."/>
            <person name="Aerts A."/>
            <person name="Salamov A."/>
            <person name="Lipzen A."/>
            <person name="Labutti K."/>
            <person name="Barry K."/>
            <person name="Miao Y."/>
            <person name="Rahimi M.J."/>
            <person name="Shen Q."/>
            <person name="Grigoriev I.V."/>
            <person name="Kubicek C.P."/>
            <person name="Druzhinina I.S."/>
        </authorList>
    </citation>
    <scope>NUCLEOTIDE SEQUENCE [LARGE SCALE GENOMIC DNA]</scope>
    <source>
        <strain evidence="3">TUCIM 6016</strain>
    </source>
</reference>
<dbReference type="OrthoDB" id="3565018at2759"/>
<sequence length="541" mass="62471">MSGFEIAGIVLGAFPIAISALEKYRDIADRLDLFYKIREQYQDWNTDLKFHNLAFTRNLEQLLLPLVADDAKIEELLREPGGDSWKEEPVAKLFEERLQGSYGLYMQYIERMERVMREINTVLAIDSKWTQKLLDGSVSSSQSTFKELFSKEGLAIQVYKFKLCNSDAVRKRLFDEVNECNNKLEKLLRFSDEEVRLADIRETKKRPDKIDTTLCHFWERAKSVFHAMANAWACQCQQHGAKLLLRHRTTKDTHFDILLTGFAPSSRGFRAIRIGDNGDVPVQQVRICLGRTPHINDREILSLCTLFESPEASCYGYLINNEHRHYVYGISQESAKAMPSVTLDHILRGETNLLFTRLQRYTLSLVIASTYLQLLGSPWLPASPNRANIVFTTTDEDVASVKLDEPHLSQAFRPSPKHQTFPNSRGLYRFMDALDYLGIMLLELCFGQKLEEHPWRKGPVEKDQTETGGCDVWAAREWLCHVNNEAGSDYADAVSWCLKEKRFAPPDQWRQDMLRNVIQPLQRSRDYLVTGRVEKKTFRLT</sequence>
<evidence type="ECO:0000259" key="1">
    <source>
        <dbReference type="Pfam" id="PF24476"/>
    </source>
</evidence>
<dbReference type="EMBL" id="KZ680208">
    <property type="protein sequence ID" value="PTB69395.1"/>
    <property type="molecule type" value="Genomic_DNA"/>
</dbReference>
<dbReference type="PANTHER" id="PTHR35186:SF4">
    <property type="entry name" value="PRION-INHIBITION AND PROPAGATION HELO DOMAIN-CONTAINING PROTEIN"/>
    <property type="match status" value="1"/>
</dbReference>
<organism evidence="2 3">
    <name type="scientific">Trichoderma citrinoviride</name>
    <dbReference type="NCBI Taxonomy" id="58853"/>
    <lineage>
        <taxon>Eukaryota</taxon>
        <taxon>Fungi</taxon>
        <taxon>Dikarya</taxon>
        <taxon>Ascomycota</taxon>
        <taxon>Pezizomycotina</taxon>
        <taxon>Sordariomycetes</taxon>
        <taxon>Hypocreomycetidae</taxon>
        <taxon>Hypocreales</taxon>
        <taxon>Hypocreaceae</taxon>
        <taxon>Trichoderma</taxon>
    </lineage>
</organism>
<feature type="domain" description="DUF7580" evidence="1">
    <location>
        <begin position="214"/>
        <end position="522"/>
    </location>
</feature>
<gene>
    <name evidence="2" type="ORF">BBK36DRAFT_1165668</name>
</gene>
<dbReference type="InterPro" id="IPR056002">
    <property type="entry name" value="DUF7580"/>
</dbReference>
<dbReference type="RefSeq" id="XP_024752715.1">
    <property type="nucleotide sequence ID" value="XM_024894807.1"/>
</dbReference>
<dbReference type="AlphaFoldDB" id="A0A2T4BJB1"/>
<dbReference type="PANTHER" id="PTHR35186">
    <property type="entry name" value="ANK_REP_REGION DOMAIN-CONTAINING PROTEIN"/>
    <property type="match status" value="1"/>
</dbReference>
<dbReference type="GeneID" id="36602925"/>
<dbReference type="Pfam" id="PF24476">
    <property type="entry name" value="DUF7580"/>
    <property type="match status" value="1"/>
</dbReference>
<proteinExistence type="predicted"/>
<dbReference type="Proteomes" id="UP000241546">
    <property type="component" value="Unassembled WGS sequence"/>
</dbReference>
<evidence type="ECO:0000313" key="3">
    <source>
        <dbReference type="Proteomes" id="UP000241546"/>
    </source>
</evidence>
<evidence type="ECO:0000313" key="2">
    <source>
        <dbReference type="EMBL" id="PTB69395.1"/>
    </source>
</evidence>
<protein>
    <recommendedName>
        <fullName evidence="1">DUF7580 domain-containing protein</fullName>
    </recommendedName>
</protein>